<evidence type="ECO:0000313" key="1">
    <source>
        <dbReference type="EMBL" id="CAF0709198.1"/>
    </source>
</evidence>
<gene>
    <name evidence="1" type="ORF">OXX778_LOCUS757</name>
</gene>
<organism evidence="1 2">
    <name type="scientific">Brachionus calyciflorus</name>
    <dbReference type="NCBI Taxonomy" id="104777"/>
    <lineage>
        <taxon>Eukaryota</taxon>
        <taxon>Metazoa</taxon>
        <taxon>Spiralia</taxon>
        <taxon>Gnathifera</taxon>
        <taxon>Rotifera</taxon>
        <taxon>Eurotatoria</taxon>
        <taxon>Monogononta</taxon>
        <taxon>Pseudotrocha</taxon>
        <taxon>Ploima</taxon>
        <taxon>Brachionidae</taxon>
        <taxon>Brachionus</taxon>
    </lineage>
</organism>
<name>A0A813M579_9BILA</name>
<dbReference type="Gene3D" id="1.25.70.10">
    <property type="entry name" value="Transcription termination factor 3, mitochondrial"/>
    <property type="match status" value="1"/>
</dbReference>
<dbReference type="OrthoDB" id="9991972at2759"/>
<reference evidence="1" key="1">
    <citation type="submission" date="2021-02" db="EMBL/GenBank/DDBJ databases">
        <authorList>
            <person name="Nowell W R."/>
        </authorList>
    </citation>
    <scope>NUCLEOTIDE SEQUENCE</scope>
    <source>
        <strain evidence="1">Ploen Becks lab</strain>
    </source>
</reference>
<dbReference type="Proteomes" id="UP000663879">
    <property type="component" value="Unassembled WGS sequence"/>
</dbReference>
<dbReference type="EMBL" id="CAJNOC010000041">
    <property type="protein sequence ID" value="CAF0709198.1"/>
    <property type="molecule type" value="Genomic_DNA"/>
</dbReference>
<sequence>MFRIFLRKYSINTHELSRIKDKLNKLPIKINTNLLDVNTLNRLGVCSNDYLENLVQNLSLYGIRDKYLCDTLRVYEDWGDLTKEKIEYVWCLFRELSLSNDIYASSLSRNPSIIEIDKKFLQVRLDEFKEFFTKKNLDRLLVRTPELLTGNFDLFRYKFTYCFALMGIEQDEMSSSNYFSHQIEHIRARHLFLNRSGFFDSPYKKGHSKLINSKLSHIVDTNLKEYLRLCTNNLFEVDDFNVFCDYLKKENFDNELLGLRIGKLLRNQILDSIKYQKKLDQDEFD</sequence>
<protein>
    <submittedName>
        <fullName evidence="1">Uncharacterized protein</fullName>
    </submittedName>
</protein>
<accession>A0A813M579</accession>
<keyword evidence="2" id="KW-1185">Reference proteome</keyword>
<proteinExistence type="predicted"/>
<dbReference type="AlphaFoldDB" id="A0A813M579"/>
<comment type="caution">
    <text evidence="1">The sequence shown here is derived from an EMBL/GenBank/DDBJ whole genome shotgun (WGS) entry which is preliminary data.</text>
</comment>
<dbReference type="InterPro" id="IPR038538">
    <property type="entry name" value="MTERF_sf"/>
</dbReference>
<evidence type="ECO:0000313" key="2">
    <source>
        <dbReference type="Proteomes" id="UP000663879"/>
    </source>
</evidence>